<protein>
    <submittedName>
        <fullName evidence="3">Sulfur carrier protein ThiS adenylyltransferase</fullName>
        <ecNumber evidence="3">2.7.7.73</ecNumber>
    </submittedName>
</protein>
<dbReference type="RefSeq" id="WP_065545902.1">
    <property type="nucleotide sequence ID" value="NZ_CP016414.1"/>
</dbReference>
<dbReference type="PANTHER" id="PTHR10953:SF240">
    <property type="entry name" value="SULFUR CARRIER PROTEIN THIS ADENYLYLTRANSFERASE"/>
    <property type="match status" value="1"/>
</dbReference>
<name>A0A1C7FD32_9VIBR</name>
<dbReference type="EC" id="2.7.7.73" evidence="3"/>
<dbReference type="InterPro" id="IPR000594">
    <property type="entry name" value="ThiF_NAD_FAD-bd"/>
</dbReference>
<evidence type="ECO:0000259" key="2">
    <source>
        <dbReference type="Pfam" id="PF00899"/>
    </source>
</evidence>
<accession>A0A1C7FD32</accession>
<evidence type="ECO:0000256" key="1">
    <source>
        <dbReference type="ARBA" id="ARBA00009919"/>
    </source>
</evidence>
<keyword evidence="4" id="KW-1185">Reference proteome</keyword>
<evidence type="ECO:0000313" key="3">
    <source>
        <dbReference type="EMBL" id="ANU37890.1"/>
    </source>
</evidence>
<dbReference type="CDD" id="cd00757">
    <property type="entry name" value="ThiF_MoeB_HesA_family"/>
    <property type="match status" value="1"/>
</dbReference>
<organism evidence="3 4">
    <name type="scientific">Vibrio scophthalmi</name>
    <dbReference type="NCBI Taxonomy" id="45658"/>
    <lineage>
        <taxon>Bacteria</taxon>
        <taxon>Pseudomonadati</taxon>
        <taxon>Pseudomonadota</taxon>
        <taxon>Gammaproteobacteria</taxon>
        <taxon>Vibrionales</taxon>
        <taxon>Vibrionaceae</taxon>
        <taxon>Vibrio</taxon>
    </lineage>
</organism>
<proteinExistence type="inferred from homology"/>
<dbReference type="GO" id="GO:0008641">
    <property type="term" value="F:ubiquitin-like modifier activating enzyme activity"/>
    <property type="evidence" value="ECO:0007669"/>
    <property type="project" value="InterPro"/>
</dbReference>
<sequence>MLSDRLFLRYQRQVCLSDVSEQGQVSLVNSHVLVIGCGGLGCAATLYLAAAGVGHLVVVDDDLVEESNLQRQVAYRQTDLQHNKAKALMQQLKQLNDSINVRAVERRLADEQLGLEIMLADVVLDCSDNLLTRQQVNRICSQQKTPLISAAAIGWQGQFTVFDYLPESPCYRCLIPFDEITQEGKCSDMGIIGPVVGVLGNYQALAAIQKLATGKFFVEPNQLHLFNGQTMQWQAIKIMRDPECKLCNVSQATTEVAS</sequence>
<reference evidence="3 4" key="1">
    <citation type="submission" date="2016-07" db="EMBL/GenBank/DDBJ databases">
        <title>Genome sequencing of Vibrio scophthalmi strain VS-05, an isolated from Paralichthys olivaceus.</title>
        <authorList>
            <person name="Han H.-J."/>
        </authorList>
    </citation>
    <scope>NUCLEOTIDE SEQUENCE [LARGE SCALE GENOMIC DNA]</scope>
    <source>
        <strain evidence="3 4">VS-05</strain>
    </source>
</reference>
<keyword evidence="3" id="KW-0808">Transferase</keyword>
<dbReference type="InterPro" id="IPR045886">
    <property type="entry name" value="ThiF/MoeB/HesA"/>
</dbReference>
<dbReference type="GO" id="GO:0004792">
    <property type="term" value="F:thiosulfate-cyanide sulfurtransferase activity"/>
    <property type="evidence" value="ECO:0007669"/>
    <property type="project" value="TreeGrafter"/>
</dbReference>
<gene>
    <name evidence="3" type="primary">thiF</name>
    <name evidence="3" type="ORF">VSVS05_02831</name>
</gene>
<dbReference type="EMBL" id="CP016414">
    <property type="protein sequence ID" value="ANU37890.1"/>
    <property type="molecule type" value="Genomic_DNA"/>
</dbReference>
<dbReference type="InterPro" id="IPR035985">
    <property type="entry name" value="Ubiquitin-activating_enz"/>
</dbReference>
<keyword evidence="3" id="KW-0548">Nucleotidyltransferase</keyword>
<comment type="similarity">
    <text evidence="1">Belongs to the HesA/MoeB/ThiF family.</text>
</comment>
<feature type="domain" description="THIF-type NAD/FAD binding fold" evidence="2">
    <location>
        <begin position="10"/>
        <end position="245"/>
    </location>
</feature>
<evidence type="ECO:0000313" key="4">
    <source>
        <dbReference type="Proteomes" id="UP000092528"/>
    </source>
</evidence>
<dbReference type="FunFam" id="3.40.50.720:FF:000080">
    <property type="entry name" value="Thiazole biosynthesis adenylyltransferase ThiF"/>
    <property type="match status" value="1"/>
</dbReference>
<dbReference type="GO" id="GO:0016779">
    <property type="term" value="F:nucleotidyltransferase activity"/>
    <property type="evidence" value="ECO:0007669"/>
    <property type="project" value="UniProtKB-KW"/>
</dbReference>
<dbReference type="PANTHER" id="PTHR10953">
    <property type="entry name" value="UBIQUITIN-ACTIVATING ENZYME E1"/>
    <property type="match status" value="1"/>
</dbReference>
<dbReference type="Gene3D" id="3.40.50.720">
    <property type="entry name" value="NAD(P)-binding Rossmann-like Domain"/>
    <property type="match status" value="1"/>
</dbReference>
<dbReference type="Pfam" id="PF00899">
    <property type="entry name" value="ThiF"/>
    <property type="match status" value="1"/>
</dbReference>
<dbReference type="GO" id="GO:0008146">
    <property type="term" value="F:sulfotransferase activity"/>
    <property type="evidence" value="ECO:0007669"/>
    <property type="project" value="TreeGrafter"/>
</dbReference>
<dbReference type="AlphaFoldDB" id="A0A1C7FD32"/>
<dbReference type="STRING" id="45658.VSVS12_00161"/>
<dbReference type="Proteomes" id="UP000092528">
    <property type="component" value="Chromosome 1"/>
</dbReference>
<dbReference type="GO" id="GO:0005829">
    <property type="term" value="C:cytosol"/>
    <property type="evidence" value="ECO:0007669"/>
    <property type="project" value="TreeGrafter"/>
</dbReference>
<dbReference type="PATRIC" id="fig|45658.7.peg.2776"/>
<dbReference type="SUPFAM" id="SSF69572">
    <property type="entry name" value="Activating enzymes of the ubiquitin-like proteins"/>
    <property type="match status" value="1"/>
</dbReference>
<dbReference type="GeneID" id="96872140"/>